<feature type="transmembrane region" description="Helical" evidence="1">
    <location>
        <begin position="103"/>
        <end position="123"/>
    </location>
</feature>
<dbReference type="EMBL" id="JAFLEQ010000008">
    <property type="protein sequence ID" value="MBN9643743.1"/>
    <property type="molecule type" value="Genomic_DNA"/>
</dbReference>
<evidence type="ECO:0000256" key="1">
    <source>
        <dbReference type="SAM" id="Phobius"/>
    </source>
</evidence>
<feature type="transmembrane region" description="Helical" evidence="1">
    <location>
        <begin position="165"/>
        <end position="183"/>
    </location>
</feature>
<dbReference type="PANTHER" id="PTHR40761">
    <property type="entry name" value="CONSERVED INTEGRAL MEMBRANE ALANINE VALINE AND LEUCINE RICH PROTEIN-RELATED"/>
    <property type="match status" value="1"/>
</dbReference>
<dbReference type="PANTHER" id="PTHR40761:SF1">
    <property type="entry name" value="CONSERVED INTEGRAL MEMBRANE ALANINE VALINE AND LEUCINE RICH PROTEIN-RELATED"/>
    <property type="match status" value="1"/>
</dbReference>
<keyword evidence="1" id="KW-0472">Membrane</keyword>
<reference evidence="2" key="1">
    <citation type="submission" date="2021-03" db="EMBL/GenBank/DDBJ databases">
        <authorList>
            <person name="Sun Q."/>
        </authorList>
    </citation>
    <scope>NUCLEOTIDE SEQUENCE</scope>
    <source>
        <strain evidence="2">CCM 8862</strain>
    </source>
</reference>
<proteinExistence type="predicted"/>
<feature type="transmembrane region" description="Helical" evidence="1">
    <location>
        <begin position="229"/>
        <end position="250"/>
    </location>
</feature>
<feature type="transmembrane region" description="Helical" evidence="1">
    <location>
        <begin position="64"/>
        <end position="91"/>
    </location>
</feature>
<comment type="caution">
    <text evidence="2">The sequence shown here is derived from an EMBL/GenBank/DDBJ whole genome shotgun (WGS) entry which is preliminary data.</text>
</comment>
<organism evidence="2 3">
    <name type="scientific">Corynebacterium mendelii</name>
    <dbReference type="NCBI Taxonomy" id="2765362"/>
    <lineage>
        <taxon>Bacteria</taxon>
        <taxon>Bacillati</taxon>
        <taxon>Actinomycetota</taxon>
        <taxon>Actinomycetes</taxon>
        <taxon>Mycobacteriales</taxon>
        <taxon>Corynebacteriaceae</taxon>
        <taxon>Corynebacterium</taxon>
    </lineage>
</organism>
<gene>
    <name evidence="2" type="ORF">JZY06_03770</name>
</gene>
<feature type="transmembrane region" description="Helical" evidence="1">
    <location>
        <begin position="256"/>
        <end position="276"/>
    </location>
</feature>
<feature type="transmembrane region" description="Helical" evidence="1">
    <location>
        <begin position="195"/>
        <end position="217"/>
    </location>
</feature>
<keyword evidence="3" id="KW-1185">Reference proteome</keyword>
<protein>
    <submittedName>
        <fullName evidence="2">DMT family transporter</fullName>
    </submittedName>
</protein>
<name>A0A939E0S6_9CORY</name>
<keyword evidence="1" id="KW-0812">Transmembrane</keyword>
<sequence>MHSNVIAAGFGLLSSLTIAWGTVVRHRVAGRVEVKKEKSSGAAARAMAGQPIWWAGTFLALSGYALQVVALGFGTLLVVQPMLVLSLVFTLPMSAWAEGRKISRAETTWALLLSLAVAAVVLLGRPNPGTIHPPLSRWIPALGIGIVVLFALDRWAHTQFRRRKAIILGTVTGGIYGYVALLSKAVTDNLVHDGVVQMMLSWEFWALIAGAVIGTIVQQSSFNAGALKHSLPAMTIVEPMLAFGLGYVVLDESFAVTGAGWILMIAAIAGMVVSAVKLSMLGAAQSG</sequence>
<dbReference type="RefSeq" id="WP_207118478.1">
    <property type="nucleotide sequence ID" value="NZ_JAFLEQ010000008.1"/>
</dbReference>
<keyword evidence="1" id="KW-1133">Transmembrane helix</keyword>
<accession>A0A939E0S6</accession>
<dbReference type="AlphaFoldDB" id="A0A939E0S6"/>
<dbReference type="Proteomes" id="UP000664332">
    <property type="component" value="Unassembled WGS sequence"/>
</dbReference>
<evidence type="ECO:0000313" key="3">
    <source>
        <dbReference type="Proteomes" id="UP000664332"/>
    </source>
</evidence>
<dbReference type="NCBIfam" id="NF038012">
    <property type="entry name" value="DMT_1"/>
    <property type="match status" value="1"/>
</dbReference>
<feature type="transmembrane region" description="Helical" evidence="1">
    <location>
        <begin position="135"/>
        <end position="153"/>
    </location>
</feature>
<evidence type="ECO:0000313" key="2">
    <source>
        <dbReference type="EMBL" id="MBN9643743.1"/>
    </source>
</evidence>